<dbReference type="Proteomes" id="UP000535543">
    <property type="component" value="Unassembled WGS sequence"/>
</dbReference>
<dbReference type="RefSeq" id="WP_169593242.1">
    <property type="nucleotide sequence ID" value="NZ_VCQU01000012.1"/>
</dbReference>
<feature type="domain" description="Bacterial transcriptional activator" evidence="1">
    <location>
        <begin position="94"/>
        <end position="231"/>
    </location>
</feature>
<accession>A0A848KPZ8</accession>
<gene>
    <name evidence="2" type="ORF">FGL95_26935</name>
</gene>
<evidence type="ECO:0000313" key="2">
    <source>
        <dbReference type="EMBL" id="NMN98672.1"/>
    </source>
</evidence>
<dbReference type="InterPro" id="IPR051677">
    <property type="entry name" value="AfsR-DnrI-RedD_regulator"/>
</dbReference>
<dbReference type="Pfam" id="PF03704">
    <property type="entry name" value="BTAD"/>
    <property type="match status" value="1"/>
</dbReference>
<sequence length="254" mass="28136">MTKATVHLFNGPYVTIGDRRVEVPEGSKRLVAFVALRGCRVERRHAAGTLWPFGDDNRAAGNLRSALWRLRSAGVDTIIDADKWSLALTDGVDVDVTEVDGWADRVMSNAPTDADFDGIAARGMALDLLPGCYDDWVIGERERFRQRTLHALESLSRLCVAAGRHGDAVEAALTAVHAEPLRESAQRVLIEAHLGEHNLVEARRTFHAYRRLVSRELGVAPSPELYSIVRLPAEPVVSQFRPAIRHDPRRRAPA</sequence>
<protein>
    <submittedName>
        <fullName evidence="2">SARP family transcriptional regulator</fullName>
    </submittedName>
</protein>
<dbReference type="PANTHER" id="PTHR35807">
    <property type="entry name" value="TRANSCRIPTIONAL REGULATOR REDD-RELATED"/>
    <property type="match status" value="1"/>
</dbReference>
<comment type="caution">
    <text evidence="2">The sequence shown here is derived from an EMBL/GenBank/DDBJ whole genome shotgun (WGS) entry which is preliminary data.</text>
</comment>
<dbReference type="InterPro" id="IPR005158">
    <property type="entry name" value="BTAD"/>
</dbReference>
<dbReference type="SUPFAM" id="SSF48452">
    <property type="entry name" value="TPR-like"/>
    <property type="match status" value="1"/>
</dbReference>
<evidence type="ECO:0000313" key="3">
    <source>
        <dbReference type="Proteomes" id="UP000535543"/>
    </source>
</evidence>
<organism evidence="2 3">
    <name type="scientific">Antrihabitans stalactiti</name>
    <dbReference type="NCBI Taxonomy" id="2584121"/>
    <lineage>
        <taxon>Bacteria</taxon>
        <taxon>Bacillati</taxon>
        <taxon>Actinomycetota</taxon>
        <taxon>Actinomycetes</taxon>
        <taxon>Mycobacteriales</taxon>
        <taxon>Nocardiaceae</taxon>
        <taxon>Antrihabitans</taxon>
    </lineage>
</organism>
<name>A0A848KPZ8_9NOCA</name>
<dbReference type="SMART" id="SM01043">
    <property type="entry name" value="BTAD"/>
    <property type="match status" value="1"/>
</dbReference>
<reference evidence="2 3" key="1">
    <citation type="submission" date="2019-05" db="EMBL/GenBank/DDBJ databases">
        <authorList>
            <person name="Lee S.D."/>
        </authorList>
    </citation>
    <scope>NUCLEOTIDE SEQUENCE [LARGE SCALE GENOMIC DNA]</scope>
    <source>
        <strain evidence="2 3">YC2-7</strain>
    </source>
</reference>
<reference evidence="2 3" key="2">
    <citation type="submission" date="2020-06" db="EMBL/GenBank/DDBJ databases">
        <title>Antribacter stalactiti gen. nov., sp. nov., a new member of the family Nacardiaceae isolated from a cave.</title>
        <authorList>
            <person name="Kim I.S."/>
        </authorList>
    </citation>
    <scope>NUCLEOTIDE SEQUENCE [LARGE SCALE GENOMIC DNA]</scope>
    <source>
        <strain evidence="2 3">YC2-7</strain>
    </source>
</reference>
<dbReference type="InterPro" id="IPR011990">
    <property type="entry name" value="TPR-like_helical_dom_sf"/>
</dbReference>
<proteinExistence type="predicted"/>
<dbReference type="Gene3D" id="1.25.40.10">
    <property type="entry name" value="Tetratricopeptide repeat domain"/>
    <property type="match status" value="1"/>
</dbReference>
<dbReference type="EMBL" id="VCQU01000012">
    <property type="protein sequence ID" value="NMN98672.1"/>
    <property type="molecule type" value="Genomic_DNA"/>
</dbReference>
<dbReference type="AlphaFoldDB" id="A0A848KPZ8"/>
<evidence type="ECO:0000259" key="1">
    <source>
        <dbReference type="SMART" id="SM01043"/>
    </source>
</evidence>
<keyword evidence="3" id="KW-1185">Reference proteome</keyword>